<evidence type="ECO:0000313" key="3">
    <source>
        <dbReference type="Proteomes" id="UP000827986"/>
    </source>
</evidence>
<evidence type="ECO:0000313" key="2">
    <source>
        <dbReference type="EMBL" id="KAH1172134.1"/>
    </source>
</evidence>
<organism evidence="2 3">
    <name type="scientific">Mauremys mutica</name>
    <name type="common">yellowpond turtle</name>
    <dbReference type="NCBI Taxonomy" id="74926"/>
    <lineage>
        <taxon>Eukaryota</taxon>
        <taxon>Metazoa</taxon>
        <taxon>Chordata</taxon>
        <taxon>Craniata</taxon>
        <taxon>Vertebrata</taxon>
        <taxon>Euteleostomi</taxon>
        <taxon>Archelosauria</taxon>
        <taxon>Testudinata</taxon>
        <taxon>Testudines</taxon>
        <taxon>Cryptodira</taxon>
        <taxon>Durocryptodira</taxon>
        <taxon>Testudinoidea</taxon>
        <taxon>Geoemydidae</taxon>
        <taxon>Geoemydinae</taxon>
        <taxon>Mauremys</taxon>
    </lineage>
</organism>
<feature type="region of interest" description="Disordered" evidence="1">
    <location>
        <begin position="27"/>
        <end position="86"/>
    </location>
</feature>
<dbReference type="Proteomes" id="UP000827986">
    <property type="component" value="Unassembled WGS sequence"/>
</dbReference>
<dbReference type="AlphaFoldDB" id="A0A9D3WY12"/>
<comment type="caution">
    <text evidence="2">The sequence shown here is derived from an EMBL/GenBank/DDBJ whole genome shotgun (WGS) entry which is preliminary data.</text>
</comment>
<reference evidence="2" key="1">
    <citation type="submission" date="2021-09" db="EMBL/GenBank/DDBJ databases">
        <title>The genome of Mauremys mutica provides insights into the evolution of semi-aquatic lifestyle.</title>
        <authorList>
            <person name="Gong S."/>
            <person name="Gao Y."/>
        </authorList>
    </citation>
    <scope>NUCLEOTIDE SEQUENCE</scope>
    <source>
        <strain evidence="2">MM-2020</strain>
        <tissue evidence="2">Muscle</tissue>
    </source>
</reference>
<gene>
    <name evidence="2" type="ORF">KIL84_007752</name>
</gene>
<accession>A0A9D3WY12</accession>
<protein>
    <submittedName>
        <fullName evidence="2">Uncharacterized protein</fullName>
    </submittedName>
</protein>
<dbReference type="EMBL" id="JAHDVG010000483">
    <property type="protein sequence ID" value="KAH1172134.1"/>
    <property type="molecule type" value="Genomic_DNA"/>
</dbReference>
<evidence type="ECO:0000256" key="1">
    <source>
        <dbReference type="SAM" id="MobiDB-lite"/>
    </source>
</evidence>
<name>A0A9D3WY12_9SAUR</name>
<proteinExistence type="predicted"/>
<keyword evidence="3" id="KW-1185">Reference proteome</keyword>
<sequence>MEVTDSMTFWDLQDFFQGRAGAAVSPRAAKAAAPGLKPTGDEAAAVSPCHRSSSGIRTAASGQPRGPLEQIAGGWPEGHRSSSPPAIGIAAGPRAIRAVILQAAGAAIPGLLEQLASRCPSAATAVARLG</sequence>